<dbReference type="Proteomes" id="UP000317940">
    <property type="component" value="Unassembled WGS sequence"/>
</dbReference>
<dbReference type="InterPro" id="IPR005117">
    <property type="entry name" value="NiRdtase/SiRdtase_haem-b_fer"/>
</dbReference>
<keyword evidence="2" id="KW-0349">Heme</keyword>
<gene>
    <name evidence="9" type="ORF">FHX73_114648</name>
</gene>
<organism evidence="9 10">
    <name type="scientific">Kitasatospora viridis</name>
    <dbReference type="NCBI Taxonomy" id="281105"/>
    <lineage>
        <taxon>Bacteria</taxon>
        <taxon>Bacillati</taxon>
        <taxon>Actinomycetota</taxon>
        <taxon>Actinomycetes</taxon>
        <taxon>Kitasatosporales</taxon>
        <taxon>Streptomycetaceae</taxon>
        <taxon>Kitasatospora</taxon>
    </lineage>
</organism>
<dbReference type="SUPFAM" id="SSF56014">
    <property type="entry name" value="Nitrite and sulphite reductase 4Fe-4S domain-like"/>
    <property type="match status" value="1"/>
</dbReference>
<keyword evidence="6" id="KW-0411">Iron-sulfur</keyword>
<feature type="region of interest" description="Disordered" evidence="7">
    <location>
        <begin position="1"/>
        <end position="26"/>
    </location>
</feature>
<evidence type="ECO:0000259" key="8">
    <source>
        <dbReference type="Pfam" id="PF03460"/>
    </source>
</evidence>
<feature type="domain" description="Nitrite/Sulfite reductase ferredoxin-like" evidence="8">
    <location>
        <begin position="37"/>
        <end position="99"/>
    </location>
</feature>
<dbReference type="OrthoDB" id="105450at2"/>
<dbReference type="InterPro" id="IPR051329">
    <property type="entry name" value="NIR_SIR_4Fe-4S"/>
</dbReference>
<dbReference type="Gene3D" id="3.90.480.10">
    <property type="entry name" value="Sulfite Reductase Hemoprotein,Domain 2"/>
    <property type="match status" value="1"/>
</dbReference>
<dbReference type="InterPro" id="IPR045854">
    <property type="entry name" value="NO2/SO3_Rdtase_4Fe4S_sf"/>
</dbReference>
<evidence type="ECO:0000256" key="2">
    <source>
        <dbReference type="ARBA" id="ARBA00022617"/>
    </source>
</evidence>
<evidence type="ECO:0000256" key="5">
    <source>
        <dbReference type="ARBA" id="ARBA00023004"/>
    </source>
</evidence>
<keyword evidence="4" id="KW-0560">Oxidoreductase</keyword>
<evidence type="ECO:0000313" key="10">
    <source>
        <dbReference type="Proteomes" id="UP000317940"/>
    </source>
</evidence>
<dbReference type="AlphaFoldDB" id="A0A561UN17"/>
<evidence type="ECO:0000256" key="1">
    <source>
        <dbReference type="ARBA" id="ARBA00022485"/>
    </source>
</evidence>
<dbReference type="PANTHER" id="PTHR32439:SF9">
    <property type="entry name" value="BLR3264 PROTEIN"/>
    <property type="match status" value="1"/>
</dbReference>
<keyword evidence="5" id="KW-0408">Iron</keyword>
<name>A0A561UN17_9ACTN</name>
<dbReference type="EMBL" id="VIWT01000001">
    <property type="protein sequence ID" value="TWG00768.1"/>
    <property type="molecule type" value="Genomic_DNA"/>
</dbReference>
<dbReference type="InterPro" id="IPR036136">
    <property type="entry name" value="Nit/Sulf_reduc_fer-like_dom_sf"/>
</dbReference>
<dbReference type="GO" id="GO:0016491">
    <property type="term" value="F:oxidoreductase activity"/>
    <property type="evidence" value="ECO:0007669"/>
    <property type="project" value="UniProtKB-KW"/>
</dbReference>
<dbReference type="GO" id="GO:0051539">
    <property type="term" value="F:4 iron, 4 sulfur cluster binding"/>
    <property type="evidence" value="ECO:0007669"/>
    <property type="project" value="UniProtKB-KW"/>
</dbReference>
<feature type="domain" description="Nitrite/Sulfite reductase ferredoxin-like" evidence="8">
    <location>
        <begin position="252"/>
        <end position="300"/>
    </location>
</feature>
<dbReference type="Gene3D" id="3.30.413.10">
    <property type="entry name" value="Sulfite Reductase Hemoprotein, domain 1"/>
    <property type="match status" value="2"/>
</dbReference>
<dbReference type="Pfam" id="PF03460">
    <property type="entry name" value="NIR_SIR_ferr"/>
    <property type="match status" value="2"/>
</dbReference>
<sequence length="399" mass="40707">MLAPMPPSADAVEPARAPVSGRGRDDACPGALRLHQADDGALARVRVPGGVLAVDQLTALVAAAEELGDGALEATSRGNLQLRGLAADAGTELANRLHAAGLLPSLAHDRVRNIVASPLGGPEVRGWLRELDEALCASETARGLSGRFLFALDGGLGDVAALDADLTVIVTGDTALLRIARAEAAAEVGIADAARLMLRAAEEFLALGSGAWRIREADPDGTLLAGRLGLTLRPLPALSGRRPQVGPVEGALVIGLPFGRGTAAQWRALAHAATDELRVTPWRTVVLPDADPAVLPALAAHGLRTAPGSPWEGATACTGAPGCAKSLADVRADAAAALDTATGTGLPVHWSGCERRCGHPTGAWVDVLATGVHSYTIDSSTEVTTEQMAAAVAAARRTT</sequence>
<dbReference type="GO" id="GO:0046872">
    <property type="term" value="F:metal ion binding"/>
    <property type="evidence" value="ECO:0007669"/>
    <property type="project" value="UniProtKB-KW"/>
</dbReference>
<proteinExistence type="predicted"/>
<dbReference type="Gene3D" id="3.90.480.20">
    <property type="match status" value="1"/>
</dbReference>
<keyword evidence="3" id="KW-0479">Metal-binding</keyword>
<accession>A0A561UN17</accession>
<comment type="caution">
    <text evidence="9">The sequence shown here is derived from an EMBL/GenBank/DDBJ whole genome shotgun (WGS) entry which is preliminary data.</text>
</comment>
<evidence type="ECO:0000256" key="3">
    <source>
        <dbReference type="ARBA" id="ARBA00022723"/>
    </source>
</evidence>
<keyword evidence="10" id="KW-1185">Reference proteome</keyword>
<dbReference type="PANTHER" id="PTHR32439">
    <property type="entry name" value="FERREDOXIN--NITRITE REDUCTASE, CHLOROPLASTIC"/>
    <property type="match status" value="1"/>
</dbReference>
<evidence type="ECO:0000256" key="4">
    <source>
        <dbReference type="ARBA" id="ARBA00023002"/>
    </source>
</evidence>
<keyword evidence="1" id="KW-0004">4Fe-4S</keyword>
<protein>
    <submittedName>
        <fullName evidence="9">Precorrin-3B synthase</fullName>
    </submittedName>
</protein>
<evidence type="ECO:0000256" key="7">
    <source>
        <dbReference type="SAM" id="MobiDB-lite"/>
    </source>
</evidence>
<evidence type="ECO:0000313" key="9">
    <source>
        <dbReference type="EMBL" id="TWG00768.1"/>
    </source>
</evidence>
<dbReference type="SUPFAM" id="SSF55124">
    <property type="entry name" value="Nitrite/Sulfite reductase N-terminal domain-like"/>
    <property type="match status" value="2"/>
</dbReference>
<reference evidence="9 10" key="1">
    <citation type="submission" date="2019-06" db="EMBL/GenBank/DDBJ databases">
        <title>Sequencing the genomes of 1000 actinobacteria strains.</title>
        <authorList>
            <person name="Klenk H.-P."/>
        </authorList>
    </citation>
    <scope>NUCLEOTIDE SEQUENCE [LARGE SCALE GENOMIC DNA]</scope>
    <source>
        <strain evidence="9 10">DSM 44826</strain>
    </source>
</reference>
<evidence type="ECO:0000256" key="6">
    <source>
        <dbReference type="ARBA" id="ARBA00023014"/>
    </source>
</evidence>